<dbReference type="PANTHER" id="PTHR10253">
    <property type="entry name" value="POLYCOMB PROTEIN"/>
    <property type="match status" value="1"/>
</dbReference>
<evidence type="ECO:0000313" key="8">
    <source>
        <dbReference type="WBParaSite" id="ALUE_0000671701-mRNA-1"/>
    </source>
</evidence>
<reference evidence="8" key="1">
    <citation type="submission" date="2023-03" db="UniProtKB">
        <authorList>
            <consortium name="WormBaseParasite"/>
        </authorList>
    </citation>
    <scope>IDENTIFICATION</scope>
</reference>
<dbReference type="InterPro" id="IPR036322">
    <property type="entry name" value="WD40_repeat_dom_sf"/>
</dbReference>
<name>A0A9J2PA01_ASCLU</name>
<dbReference type="InterPro" id="IPR015943">
    <property type="entry name" value="WD40/YVTN_repeat-like_dom_sf"/>
</dbReference>
<evidence type="ECO:0000256" key="6">
    <source>
        <dbReference type="PROSITE-ProRule" id="PRU00221"/>
    </source>
</evidence>
<dbReference type="InterPro" id="IPR020472">
    <property type="entry name" value="WD40_PAC1"/>
</dbReference>
<organism evidence="7 8">
    <name type="scientific">Ascaris lumbricoides</name>
    <name type="common">Giant roundworm</name>
    <dbReference type="NCBI Taxonomy" id="6252"/>
    <lineage>
        <taxon>Eukaryota</taxon>
        <taxon>Metazoa</taxon>
        <taxon>Ecdysozoa</taxon>
        <taxon>Nematoda</taxon>
        <taxon>Chromadorea</taxon>
        <taxon>Rhabditida</taxon>
        <taxon>Spirurina</taxon>
        <taxon>Ascaridomorpha</taxon>
        <taxon>Ascaridoidea</taxon>
        <taxon>Ascarididae</taxon>
        <taxon>Ascaris</taxon>
    </lineage>
</organism>
<dbReference type="InterPro" id="IPR001680">
    <property type="entry name" value="WD40_rpt"/>
</dbReference>
<accession>A0A9J2PA01</accession>
<dbReference type="InterPro" id="IPR051243">
    <property type="entry name" value="PcG_WD-repeat"/>
</dbReference>
<keyword evidence="4" id="KW-0805">Transcription regulation</keyword>
<evidence type="ECO:0000256" key="3">
    <source>
        <dbReference type="ARBA" id="ARBA00022737"/>
    </source>
</evidence>
<dbReference type="Pfam" id="PF00400">
    <property type="entry name" value="WD40"/>
    <property type="match status" value="3"/>
</dbReference>
<dbReference type="SUPFAM" id="SSF50978">
    <property type="entry name" value="WD40 repeat-like"/>
    <property type="match status" value="1"/>
</dbReference>
<proteinExistence type="inferred from homology"/>
<keyword evidence="7" id="KW-1185">Reference proteome</keyword>
<dbReference type="PROSITE" id="PS50294">
    <property type="entry name" value="WD_REPEATS_REGION"/>
    <property type="match status" value="2"/>
</dbReference>
<dbReference type="PROSITE" id="PS50082">
    <property type="entry name" value="WD_REPEATS_2"/>
    <property type="match status" value="2"/>
</dbReference>
<comment type="similarity">
    <text evidence="1">Belongs to the WD repeat ESC family.</text>
</comment>
<feature type="repeat" description="WD" evidence="6">
    <location>
        <begin position="114"/>
        <end position="156"/>
    </location>
</feature>
<dbReference type="WBParaSite" id="ALUE_0000671701-mRNA-1">
    <property type="protein sequence ID" value="ALUE_0000671701-mRNA-1"/>
    <property type="gene ID" value="ALUE_0000671701"/>
</dbReference>
<evidence type="ECO:0000256" key="2">
    <source>
        <dbReference type="ARBA" id="ARBA00022574"/>
    </source>
</evidence>
<evidence type="ECO:0000256" key="5">
    <source>
        <dbReference type="ARBA" id="ARBA00023163"/>
    </source>
</evidence>
<dbReference type="SMART" id="SM00320">
    <property type="entry name" value="WD40"/>
    <property type="match status" value="5"/>
</dbReference>
<evidence type="ECO:0000256" key="4">
    <source>
        <dbReference type="ARBA" id="ARBA00023015"/>
    </source>
</evidence>
<evidence type="ECO:0000313" key="7">
    <source>
        <dbReference type="Proteomes" id="UP000036681"/>
    </source>
</evidence>
<evidence type="ECO:0000256" key="1">
    <source>
        <dbReference type="ARBA" id="ARBA00008075"/>
    </source>
</evidence>
<protein>
    <submittedName>
        <fullName evidence="8">Uncharacterized protein</fullName>
    </submittedName>
</protein>
<keyword evidence="3" id="KW-0677">Repeat</keyword>
<feature type="repeat" description="WD" evidence="6">
    <location>
        <begin position="160"/>
        <end position="201"/>
    </location>
</feature>
<keyword evidence="2 6" id="KW-0853">WD repeat</keyword>
<dbReference type="AlphaFoldDB" id="A0A9J2PA01"/>
<keyword evidence="5" id="KW-0804">Transcription</keyword>
<sequence length="410" mass="46021">MSDSEAGTSSRPSSTSSQECHKKTIYGCAFNPYSKRDPYFATVGDNRISVYRIPKDKPTVTLIRNYQDPAKDEAFFTVCWACDTHSNAHVVVAGGVRGIIRVIDFDSATLVANLIGHGDAINDIRVCPKDSAIIASASKDFTARIWHIRNSACLAILGGVEGHLDQVISVDFNATSDYLASASMDHTVKLWYIGSGSGVDKRIQQAKSELKVRFIIENRAALDKLVDNPAEVHYPRGSTRDIHTNYVDCVRILGPLIFSKSTEDEIYLWKFGGLNEPIAGQGSNVKTESSVMHLRRLSMPETNMWFIKFEIDPAQKYLVCGNQKGEIHIWDLKNGSFPNEMRLGNRRSSSYECQSCTSTQVDLSTLRERAELERFRITVKRRLAYDTTVLFQSVWGVYGCGWRRLVRLQI</sequence>
<dbReference type="Proteomes" id="UP000036681">
    <property type="component" value="Unplaced"/>
</dbReference>
<dbReference type="Gene3D" id="2.130.10.10">
    <property type="entry name" value="YVTN repeat-like/Quinoprotein amine dehydrogenase"/>
    <property type="match status" value="1"/>
</dbReference>
<dbReference type="PRINTS" id="PR00320">
    <property type="entry name" value="GPROTEINBRPT"/>
</dbReference>